<feature type="compositionally biased region" description="Low complexity" evidence="2">
    <location>
        <begin position="99"/>
        <end position="118"/>
    </location>
</feature>
<evidence type="ECO:0000259" key="3">
    <source>
        <dbReference type="PROSITE" id="PS50821"/>
    </source>
</evidence>
<reference evidence="5 6" key="1">
    <citation type="submission" date="2013-12" db="EMBL/GenBank/DDBJ databases">
        <title>Draft genome of the parsitic nematode Ancylostoma duodenale.</title>
        <authorList>
            <person name="Mitreva M."/>
        </authorList>
    </citation>
    <scope>NUCLEOTIDE SEQUENCE [LARGE SCALE GENOMIC DNA]</scope>
    <source>
        <strain evidence="5 6">Zhejiang</strain>
    </source>
</reference>
<name>A0A0C2CY88_9BILA</name>
<gene>
    <name evidence="5" type="ORF">ANCDUO_07727</name>
</gene>
<evidence type="ECO:0000256" key="2">
    <source>
        <dbReference type="SAM" id="MobiDB-lite"/>
    </source>
</evidence>
<dbReference type="OrthoDB" id="10252740at2759"/>
<dbReference type="InterPro" id="IPR036397">
    <property type="entry name" value="RNaseH_sf"/>
</dbReference>
<dbReference type="SMART" id="SM00950">
    <property type="entry name" value="Piwi"/>
    <property type="match status" value="1"/>
</dbReference>
<dbReference type="GO" id="GO:0003723">
    <property type="term" value="F:RNA binding"/>
    <property type="evidence" value="ECO:0007669"/>
    <property type="project" value="InterPro"/>
</dbReference>
<dbReference type="Pfam" id="PF02171">
    <property type="entry name" value="Piwi"/>
    <property type="match status" value="1"/>
</dbReference>
<evidence type="ECO:0000259" key="4">
    <source>
        <dbReference type="PROSITE" id="PS50822"/>
    </source>
</evidence>
<dbReference type="Gene3D" id="3.30.420.10">
    <property type="entry name" value="Ribonuclease H-like superfamily/Ribonuclease H"/>
    <property type="match status" value="1"/>
</dbReference>
<dbReference type="Gene3D" id="2.170.260.10">
    <property type="entry name" value="paz domain"/>
    <property type="match status" value="1"/>
</dbReference>
<accession>A0A0C2CY88</accession>
<dbReference type="PROSITE" id="PS50822">
    <property type="entry name" value="PIWI"/>
    <property type="match status" value="1"/>
</dbReference>
<dbReference type="PROSITE" id="PS50821">
    <property type="entry name" value="PAZ"/>
    <property type="match status" value="1"/>
</dbReference>
<dbReference type="CDD" id="cd02846">
    <property type="entry name" value="PAZ_argonaute_like"/>
    <property type="match status" value="1"/>
</dbReference>
<dbReference type="InterPro" id="IPR003100">
    <property type="entry name" value="PAZ_dom"/>
</dbReference>
<sequence>MHYVACLSQFPYNRDLYFSDKICTAPGSQHQSNGVSAAMDLLDNITSMMTSTGNDRFGKPKPKKEVKTEPTDVPPTTTPAAPTSSFRIPKKKPAGDQPSSTISSASPLSRADSSSSSRSDPRDRPRGSYRMEVDDKSGVREVFKTEPRDYDGGRQFKQEYKPSFGAGTSGEFVIPRKMDIEMNGLQLDLSAAPESVQRYHINITKIMRNKEKDATKGAREEQLVKSHPEAFGEDRHRHVYDLGNTFYSVGCTITQEHGDVIFKIPAEEIKSEFSRKFLSKGGLKDLLITVQYTGEVFIKGPKQNIDDGTRREAARFFDVLTSQILFHGGFRDGDSLHAIENNDFSDHHIFGNKFFEKHCEHDVKLGEGKCVKSGFEKNVRFLGDTEECAAPVLQIDTKKSPFYSEQNVLDFIREITGRHPSEALKEKSMKRKVAKELRDLVVTTTHTGRNLYVHGISENDATNQFFDTNEGEMSVQQYFYHQYHMELKYPKLPLATERKGSSGFSFYPLEVLMIERGQRVDNRKLAGQLTDRMIQQARMLPHEMREHNRRQLEEGRLTNDENVYLHAFGVQAADNFITCEAKVLSAPEIKYKTDSLQPDRSGPMISWRLNPRIQFQRPATVNSVSVAVFDRAMSDQQALEFFQALARAGRARGMSVQDTCAKVVQLPSEVDEITEEHFRSCVNKVSMILCITRIKKDDVHDTIKMLEAKHGILTQHVSKDTAFACMKGGGGKTLENVLLKFNAKNGGLNHTLSAPRQALGGGTTQKDMNGRLFNGKMFVGFELSHAAAQSLYDRQNATAVKEPTVVGFSYSVGEPTDYCGFWWYQQPRLHRVQYITLHFERAFVSYHKKNKRLPTEVFVYRSGTSEGEFSEVAEEANEIRVVAEKMRDLNSGRTYRPKITVIVAQTNSNYRIMPASMPPPTGGRPRAQDFNVPSGTCADSVIVHPRYREFILTSQQANIGTSRPTRYTIVSEDKPQMSVDDAEHITHFLCHGHQQSTLPTHIPAVLYAAENLAKRGRAAWKSKINENSDGASSSASHRISLREGETAEDFYSRISQELMNSLPNHYFA</sequence>
<evidence type="ECO:0000256" key="1">
    <source>
        <dbReference type="RuleBase" id="RU361178"/>
    </source>
</evidence>
<proteinExistence type="inferred from homology"/>
<dbReference type="Proteomes" id="UP000054047">
    <property type="component" value="Unassembled WGS sequence"/>
</dbReference>
<dbReference type="SUPFAM" id="SSF53098">
    <property type="entry name" value="Ribonuclease H-like"/>
    <property type="match status" value="1"/>
</dbReference>
<dbReference type="Pfam" id="PF02170">
    <property type="entry name" value="PAZ"/>
    <property type="match status" value="1"/>
</dbReference>
<keyword evidence="6" id="KW-1185">Reference proteome</keyword>
<organism evidence="5 6">
    <name type="scientific">Ancylostoma duodenale</name>
    <dbReference type="NCBI Taxonomy" id="51022"/>
    <lineage>
        <taxon>Eukaryota</taxon>
        <taxon>Metazoa</taxon>
        <taxon>Ecdysozoa</taxon>
        <taxon>Nematoda</taxon>
        <taxon>Chromadorea</taxon>
        <taxon>Rhabditida</taxon>
        <taxon>Rhabditina</taxon>
        <taxon>Rhabditomorpha</taxon>
        <taxon>Strongyloidea</taxon>
        <taxon>Ancylostomatidae</taxon>
        <taxon>Ancylostomatinae</taxon>
        <taxon>Ancylostoma</taxon>
    </lineage>
</organism>
<evidence type="ECO:0000313" key="5">
    <source>
        <dbReference type="EMBL" id="KIH61993.1"/>
    </source>
</evidence>
<dbReference type="InterPro" id="IPR036085">
    <property type="entry name" value="PAZ_dom_sf"/>
</dbReference>
<dbReference type="SMART" id="SM00949">
    <property type="entry name" value="PAZ"/>
    <property type="match status" value="1"/>
</dbReference>
<dbReference type="InterPro" id="IPR012337">
    <property type="entry name" value="RNaseH-like_sf"/>
</dbReference>
<feature type="compositionally biased region" description="Basic and acidic residues" evidence="2">
    <location>
        <begin position="119"/>
        <end position="134"/>
    </location>
</feature>
<feature type="domain" description="Piwi" evidence="4">
    <location>
        <begin position="686"/>
        <end position="1021"/>
    </location>
</feature>
<dbReference type="AlphaFoldDB" id="A0A0C2CY88"/>
<feature type="domain" description="PAZ" evidence="3">
    <location>
        <begin position="407"/>
        <end position="516"/>
    </location>
</feature>
<dbReference type="CDD" id="cd02826">
    <property type="entry name" value="Piwi-like"/>
    <property type="match status" value="1"/>
</dbReference>
<dbReference type="InterPro" id="IPR003165">
    <property type="entry name" value="Piwi"/>
</dbReference>
<dbReference type="EMBL" id="KN729671">
    <property type="protein sequence ID" value="KIH61993.1"/>
    <property type="molecule type" value="Genomic_DNA"/>
</dbReference>
<comment type="similarity">
    <text evidence="1">Belongs to the argonaute family.</text>
</comment>
<dbReference type="PANTHER" id="PTHR22891">
    <property type="entry name" value="EUKARYOTIC TRANSLATION INITIATION FACTOR 2C"/>
    <property type="match status" value="1"/>
</dbReference>
<dbReference type="Gene3D" id="3.40.50.2300">
    <property type="match status" value="1"/>
</dbReference>
<feature type="region of interest" description="Disordered" evidence="2">
    <location>
        <begin position="49"/>
        <end position="134"/>
    </location>
</feature>
<evidence type="ECO:0000313" key="6">
    <source>
        <dbReference type="Proteomes" id="UP000054047"/>
    </source>
</evidence>
<dbReference type="SUPFAM" id="SSF101690">
    <property type="entry name" value="PAZ domain"/>
    <property type="match status" value="1"/>
</dbReference>
<protein>
    <submittedName>
        <fullName evidence="5">Piwi domain protein</fullName>
    </submittedName>
</protein>
<dbReference type="InterPro" id="IPR057272">
    <property type="entry name" value="Piwi_nem"/>
</dbReference>